<dbReference type="PANTHER" id="PTHR34821:SF2">
    <property type="entry name" value="INNER MEMBRANE PROTEIN YDCZ"/>
    <property type="match status" value="1"/>
</dbReference>
<feature type="transmembrane region" description="Helical" evidence="2">
    <location>
        <begin position="324"/>
        <end position="346"/>
    </location>
</feature>
<feature type="transmembrane region" description="Helical" evidence="2">
    <location>
        <begin position="51"/>
        <end position="71"/>
    </location>
</feature>
<feature type="compositionally biased region" description="Basic and acidic residues" evidence="1">
    <location>
        <begin position="356"/>
        <end position="371"/>
    </location>
</feature>
<reference evidence="3" key="1">
    <citation type="submission" date="2014-11" db="EMBL/GenBank/DDBJ databases">
        <authorList>
            <person name="Otto D Thomas"/>
            <person name="Naeem Raeece"/>
        </authorList>
    </citation>
    <scope>NUCLEOTIDE SEQUENCE</scope>
</reference>
<keyword evidence="2" id="KW-0812">Transmembrane</keyword>
<gene>
    <name evidence="3" type="ORF">Cvel_26963</name>
</gene>
<feature type="transmembrane region" description="Helical" evidence="2">
    <location>
        <begin position="195"/>
        <end position="214"/>
    </location>
</feature>
<dbReference type="GO" id="GO:0005886">
    <property type="term" value="C:plasma membrane"/>
    <property type="evidence" value="ECO:0007669"/>
    <property type="project" value="TreeGrafter"/>
</dbReference>
<feature type="transmembrane region" description="Helical" evidence="2">
    <location>
        <begin position="122"/>
        <end position="141"/>
    </location>
</feature>
<sequence>MTKRCDGPVGRVACKVALSLWPFSVGFVQPFNSYLMILLRNVLDDSFFWPLFLNYVVVLAGALVGLAVMSLRPPSEARSWLEGFREVGRRVKGSGWEVFSLCGGIVLPVSVGSNAFTSRLIGFGPTYLGVSCGLVVSSLLIDWRGLIWAQKQAVNWLDILGAFLVMGGTAMFVGGTLEEGLRTGSGGEFGQGERVGLLLLSVVSGILLVVQGALNKRLTQALGDPWKSASWSALCAVVLLLPIAFATGPKVPEMIGRTPPSQQWFRYLSGLIGLAILLTSMSAPKYLGFSLYAKARVSGEVVGAVMIGVTPGLISYVNGHQETVSVMGILGLLVTFAGFFISLKLADQQSSWCSRGRGERDIQTKTPREDPEQPDETEAVEAAAGESGKGKEEGGNQICPPTHQRSSTASEENGDSVPCSSGPTACQ</sequence>
<keyword evidence="2" id="KW-0472">Membrane</keyword>
<accession>A0A0G4HF66</accession>
<dbReference type="VEuPathDB" id="CryptoDB:Cvel_26963"/>
<dbReference type="PANTHER" id="PTHR34821">
    <property type="entry name" value="INNER MEMBRANE PROTEIN YDCZ"/>
    <property type="match status" value="1"/>
</dbReference>
<dbReference type="InterPro" id="IPR006750">
    <property type="entry name" value="YdcZ"/>
</dbReference>
<keyword evidence="2" id="KW-1133">Transmembrane helix</keyword>
<protein>
    <recommendedName>
        <fullName evidence="4">EamA domain-containing protein</fullName>
    </recommendedName>
</protein>
<dbReference type="PhylomeDB" id="A0A0G4HF66"/>
<feature type="transmembrane region" description="Helical" evidence="2">
    <location>
        <begin position="98"/>
        <end position="116"/>
    </location>
</feature>
<feature type="transmembrane region" description="Helical" evidence="2">
    <location>
        <begin position="267"/>
        <end position="287"/>
    </location>
</feature>
<evidence type="ECO:0000313" key="3">
    <source>
        <dbReference type="EMBL" id="CEM42692.1"/>
    </source>
</evidence>
<dbReference type="EMBL" id="CDMZ01002511">
    <property type="protein sequence ID" value="CEM42692.1"/>
    <property type="molecule type" value="Genomic_DNA"/>
</dbReference>
<evidence type="ECO:0000256" key="1">
    <source>
        <dbReference type="SAM" id="MobiDB-lite"/>
    </source>
</evidence>
<feature type="transmembrane region" description="Helical" evidence="2">
    <location>
        <begin position="226"/>
        <end position="247"/>
    </location>
</feature>
<feature type="compositionally biased region" description="Polar residues" evidence="1">
    <location>
        <begin position="418"/>
        <end position="427"/>
    </location>
</feature>
<name>A0A0G4HF66_9ALVE</name>
<feature type="transmembrane region" description="Helical" evidence="2">
    <location>
        <begin position="299"/>
        <end position="318"/>
    </location>
</feature>
<feature type="region of interest" description="Disordered" evidence="1">
    <location>
        <begin position="354"/>
        <end position="427"/>
    </location>
</feature>
<dbReference type="AlphaFoldDB" id="A0A0G4HF66"/>
<feature type="transmembrane region" description="Helical" evidence="2">
    <location>
        <begin position="153"/>
        <end position="175"/>
    </location>
</feature>
<proteinExistence type="predicted"/>
<organism evidence="3">
    <name type="scientific">Chromera velia CCMP2878</name>
    <dbReference type="NCBI Taxonomy" id="1169474"/>
    <lineage>
        <taxon>Eukaryota</taxon>
        <taxon>Sar</taxon>
        <taxon>Alveolata</taxon>
        <taxon>Colpodellida</taxon>
        <taxon>Chromeraceae</taxon>
        <taxon>Chromera</taxon>
    </lineage>
</organism>
<evidence type="ECO:0008006" key="4">
    <source>
        <dbReference type="Google" id="ProtNLM"/>
    </source>
</evidence>
<feature type="transmembrane region" description="Helical" evidence="2">
    <location>
        <begin position="12"/>
        <end position="31"/>
    </location>
</feature>
<dbReference type="Pfam" id="PF04657">
    <property type="entry name" value="DMT_YdcZ"/>
    <property type="match status" value="2"/>
</dbReference>
<evidence type="ECO:0000256" key="2">
    <source>
        <dbReference type="SAM" id="Phobius"/>
    </source>
</evidence>